<keyword evidence="1" id="KW-0677">Repeat</keyword>
<evidence type="ECO:0000256" key="2">
    <source>
        <dbReference type="PROSITE-ProRule" id="PRU00221"/>
    </source>
</evidence>
<keyword evidence="5" id="KW-1185">Reference proteome</keyword>
<evidence type="ECO:0000313" key="4">
    <source>
        <dbReference type="EMBL" id="OMJ69798.1"/>
    </source>
</evidence>
<sequence>MEKFGDISLINNEKSASINEAINKIVEQFAFSAHIRNSNNLALFPVQDDLEDADDYERVENYKREILQPSAFLQKSVFAKKIRQNVYKEEAPELEETIESQLAGDSNSFDLNTIMNQGRLMHLKLDMDKFPDQALTLEDFVIVMKEVIQDNAEIDELTLISQLMDNFHRIDVHNTGKVTFDMVSSYLIEQEIMAEMNKERTLLYRPSTAVDESRHDNYIDKLFYFPSYDKLGVMEQNMRTLKVYNAETMRYEKTFMVTSGIALGAEYIQEFHVIVITSSDKSLLVFSATNDKLLKKIMTPDSQHTLVWSHHFQVLFTAGMEGKVYGWVMDEILNPDKKNDEIPYTEVLAKGMPWKDSDTCISYMVELTAMQQLAAACADKIIRVWDIKWENNIAPRKRLYGHVKAVRYLAYSYTFNLLISCGFEFEALVWNPYVSEPICKLKGHEAPLTGVECPEVNPTIITADSKGIIKVWNIRDYSLIQTFYVPNVLKLKSIKSVPKHRRLVTASRKLQMFDYEKSFVPELSDDNPIFCARYSPQQLQIFIAGQTSIKVWNAISGRPIRIITDVFESEITSIILDESDRKIIAGDHNGKIIMVDSLSGVVLKEFNSHSGEVTAMFYVPADKLLITCSWDRKLMIHNDNLKGGIKEKNKGVVRVVKNAHSDDILCVGYSVMLDLIATGSRDCQIRLWDYETCKLEGSLLGHNSDIIVSMFLEPYPFLFVSDTSGTLSIWGIQLPGLSRIQCLVKWRNMHTLEKTATITSATHYCDENSCKLIVGDEKGTIRILELIDLIHELKVNKIEEIKHSSKPRNPTRIAELDMKSGGAPASRALNRKNSGSSMASEEAHAGNELEFVAKALKEDLFVRQIMQWKAHNDAIKYLAIVNETEGMSLFSAGLDSMAKMWTMKGELLGVLKQGNKYKGCWKFPLRDNIYAEKQSKANEIVSKMANLPKSTDRFGSPKQGDRRDGLKKLNTQLLQENPPLLSDKEMIKNLKEVERLLPKDTLYEGLKEGKSFRAKKPLKK</sequence>
<dbReference type="Gene3D" id="2.130.10.10">
    <property type="entry name" value="YVTN repeat-like/Quinoprotein amine dehydrogenase"/>
    <property type="match status" value="3"/>
</dbReference>
<dbReference type="PANTHER" id="PTHR44324:SF4">
    <property type="entry name" value="WD40 REPEAT DOMAIN 95"/>
    <property type="match status" value="1"/>
</dbReference>
<dbReference type="OrthoDB" id="1068471at2759"/>
<proteinExistence type="predicted"/>
<dbReference type="SUPFAM" id="SSF117289">
    <property type="entry name" value="Nucleoporin domain"/>
    <property type="match status" value="1"/>
</dbReference>
<protein>
    <submittedName>
        <fullName evidence="4">Uncharacterized protein</fullName>
    </submittedName>
</protein>
<organism evidence="4 5">
    <name type="scientific">Stentor coeruleus</name>
    <dbReference type="NCBI Taxonomy" id="5963"/>
    <lineage>
        <taxon>Eukaryota</taxon>
        <taxon>Sar</taxon>
        <taxon>Alveolata</taxon>
        <taxon>Ciliophora</taxon>
        <taxon>Postciliodesmatophora</taxon>
        <taxon>Heterotrichea</taxon>
        <taxon>Heterotrichida</taxon>
        <taxon>Stentoridae</taxon>
        <taxon>Stentor</taxon>
    </lineage>
</organism>
<dbReference type="Proteomes" id="UP000187209">
    <property type="component" value="Unassembled WGS sequence"/>
</dbReference>
<dbReference type="EMBL" id="MPUH01001156">
    <property type="protein sequence ID" value="OMJ69798.1"/>
    <property type="molecule type" value="Genomic_DNA"/>
</dbReference>
<evidence type="ECO:0000256" key="1">
    <source>
        <dbReference type="ARBA" id="ARBA00022737"/>
    </source>
</evidence>
<evidence type="ECO:0000313" key="5">
    <source>
        <dbReference type="Proteomes" id="UP000187209"/>
    </source>
</evidence>
<feature type="repeat" description="WD" evidence="2">
    <location>
        <begin position="657"/>
        <end position="692"/>
    </location>
</feature>
<feature type="region of interest" description="Disordered" evidence="3">
    <location>
        <begin position="804"/>
        <end position="841"/>
    </location>
</feature>
<dbReference type="Pfam" id="PF00400">
    <property type="entry name" value="WD40"/>
    <property type="match status" value="3"/>
</dbReference>
<reference evidence="4 5" key="1">
    <citation type="submission" date="2016-11" db="EMBL/GenBank/DDBJ databases">
        <title>The macronuclear genome of Stentor coeruleus: a giant cell with tiny introns.</title>
        <authorList>
            <person name="Slabodnick M."/>
            <person name="Ruby J.G."/>
            <person name="Reiff S.B."/>
            <person name="Swart E.C."/>
            <person name="Gosai S."/>
            <person name="Prabakaran S."/>
            <person name="Witkowska E."/>
            <person name="Larue G.E."/>
            <person name="Fisher S."/>
            <person name="Freeman R.M."/>
            <person name="Gunawardena J."/>
            <person name="Chu W."/>
            <person name="Stover N.A."/>
            <person name="Gregory B.D."/>
            <person name="Nowacki M."/>
            <person name="Derisi J."/>
            <person name="Roy S.W."/>
            <person name="Marshall W.F."/>
            <person name="Sood P."/>
        </authorList>
    </citation>
    <scope>NUCLEOTIDE SEQUENCE [LARGE SCALE GENOMIC DNA]</scope>
    <source>
        <strain evidence="4">WM001</strain>
    </source>
</reference>
<dbReference type="InterPro" id="IPR036322">
    <property type="entry name" value="WD40_repeat_dom_sf"/>
</dbReference>
<name>A0A1R2AZ58_9CILI</name>
<dbReference type="PROSITE" id="PS50294">
    <property type="entry name" value="WD_REPEATS_REGION"/>
    <property type="match status" value="1"/>
</dbReference>
<dbReference type="InterPro" id="IPR051242">
    <property type="entry name" value="WD-EF-hand_domain"/>
</dbReference>
<evidence type="ECO:0000256" key="3">
    <source>
        <dbReference type="SAM" id="MobiDB-lite"/>
    </source>
</evidence>
<dbReference type="AlphaFoldDB" id="A0A1R2AZ58"/>
<comment type="caution">
    <text evidence="4">The sequence shown here is derived from an EMBL/GenBank/DDBJ whole genome shotgun (WGS) entry which is preliminary data.</text>
</comment>
<dbReference type="SMART" id="SM00320">
    <property type="entry name" value="WD40"/>
    <property type="match status" value="12"/>
</dbReference>
<feature type="repeat" description="WD" evidence="2">
    <location>
        <begin position="441"/>
        <end position="482"/>
    </location>
</feature>
<dbReference type="InterPro" id="IPR015943">
    <property type="entry name" value="WD40/YVTN_repeat-like_dom_sf"/>
</dbReference>
<dbReference type="PANTHER" id="PTHR44324">
    <property type="entry name" value="WD40 REPEAT DOMAIN 95"/>
    <property type="match status" value="1"/>
</dbReference>
<gene>
    <name evidence="4" type="ORF">SteCoe_32383</name>
</gene>
<dbReference type="SUPFAM" id="SSF50978">
    <property type="entry name" value="WD40 repeat-like"/>
    <property type="match status" value="2"/>
</dbReference>
<keyword evidence="2" id="KW-0853">WD repeat</keyword>
<dbReference type="PROSITE" id="PS50082">
    <property type="entry name" value="WD_REPEATS_2"/>
    <property type="match status" value="2"/>
</dbReference>
<accession>A0A1R2AZ58</accession>
<dbReference type="InterPro" id="IPR001680">
    <property type="entry name" value="WD40_rpt"/>
</dbReference>